<sequence>MNNSRFEQGKQVRWKYRVPDVNLLCLEKVLTDRTVHSTIILSKK</sequence>
<dbReference type="Proteomes" id="UP001652338">
    <property type="component" value="Unassembled WGS sequence"/>
</dbReference>
<protein>
    <submittedName>
        <fullName evidence="1">Uncharacterized protein</fullName>
    </submittedName>
</protein>
<dbReference type="EMBL" id="JAOQKE010000008">
    <property type="protein sequence ID" value="MCU6725318.1"/>
    <property type="molecule type" value="Genomic_DNA"/>
</dbReference>
<organism evidence="1 2">
    <name type="scientific">Muricoprocola aceti</name>
    <dbReference type="NCBI Taxonomy" id="2981772"/>
    <lineage>
        <taxon>Bacteria</taxon>
        <taxon>Bacillati</taxon>
        <taxon>Bacillota</taxon>
        <taxon>Clostridia</taxon>
        <taxon>Lachnospirales</taxon>
        <taxon>Lachnospiraceae</taxon>
        <taxon>Muricoprocola</taxon>
    </lineage>
</organism>
<name>A0ABT2SLH0_9FIRM</name>
<proteinExistence type="predicted"/>
<keyword evidence="2" id="KW-1185">Reference proteome</keyword>
<evidence type="ECO:0000313" key="1">
    <source>
        <dbReference type="EMBL" id="MCU6725318.1"/>
    </source>
</evidence>
<reference evidence="1 2" key="1">
    <citation type="journal article" date="2021" name="ISME Commun">
        <title>Automated analysis of genomic sequences facilitates high-throughput and comprehensive description of bacteria.</title>
        <authorList>
            <person name="Hitch T.C.A."/>
        </authorList>
    </citation>
    <scope>NUCLEOTIDE SEQUENCE [LARGE SCALE GENOMIC DNA]</scope>
    <source>
        <strain evidence="1 2">Sanger_29</strain>
    </source>
</reference>
<evidence type="ECO:0000313" key="2">
    <source>
        <dbReference type="Proteomes" id="UP001652338"/>
    </source>
</evidence>
<comment type="caution">
    <text evidence="1">The sequence shown here is derived from an EMBL/GenBank/DDBJ whole genome shotgun (WGS) entry which is preliminary data.</text>
</comment>
<dbReference type="RefSeq" id="WP_262654644.1">
    <property type="nucleotide sequence ID" value="NZ_JAOQKE010000008.1"/>
</dbReference>
<accession>A0ABT2SLH0</accession>
<gene>
    <name evidence="1" type="ORF">OCV47_08145</name>
</gene>